<dbReference type="Proteomes" id="UP000610966">
    <property type="component" value="Unassembled WGS sequence"/>
</dbReference>
<keyword evidence="2" id="KW-1185">Reference proteome</keyword>
<evidence type="ECO:0000313" key="2">
    <source>
        <dbReference type="Proteomes" id="UP000610966"/>
    </source>
</evidence>
<gene>
    <name evidence="1" type="ORF">Mth01_25540</name>
</gene>
<sequence>MYIHGNAGSQGPAYTAVTLFDVTDNHTPLRPIRVETELWEAFGELVGKRNRSAVIRDFIRWYVRERGAKLPERPPATPAAGS</sequence>
<comment type="caution">
    <text evidence="1">The sequence shown here is derived from an EMBL/GenBank/DDBJ whole genome shotgun (WGS) entry which is preliminary data.</text>
</comment>
<dbReference type="EMBL" id="BOOG01000021">
    <property type="protein sequence ID" value="GIH70301.1"/>
    <property type="molecule type" value="Genomic_DNA"/>
</dbReference>
<evidence type="ECO:0000313" key="1">
    <source>
        <dbReference type="EMBL" id="GIH70301.1"/>
    </source>
</evidence>
<reference evidence="1" key="1">
    <citation type="submission" date="2021-01" db="EMBL/GenBank/DDBJ databases">
        <title>Whole genome shotgun sequence of Sphaerimonospora thailandensis NBRC 107569.</title>
        <authorList>
            <person name="Komaki H."/>
            <person name="Tamura T."/>
        </authorList>
    </citation>
    <scope>NUCLEOTIDE SEQUENCE</scope>
    <source>
        <strain evidence="1">NBRC 107569</strain>
    </source>
</reference>
<name>A0A8J3R6N7_9ACTN</name>
<accession>A0A8J3R6N7</accession>
<protein>
    <submittedName>
        <fullName evidence="1">Uncharacterized protein</fullName>
    </submittedName>
</protein>
<proteinExistence type="predicted"/>
<dbReference type="AlphaFoldDB" id="A0A8J3R6N7"/>
<organism evidence="1 2">
    <name type="scientific">Sphaerimonospora thailandensis</name>
    <dbReference type="NCBI Taxonomy" id="795644"/>
    <lineage>
        <taxon>Bacteria</taxon>
        <taxon>Bacillati</taxon>
        <taxon>Actinomycetota</taxon>
        <taxon>Actinomycetes</taxon>
        <taxon>Streptosporangiales</taxon>
        <taxon>Streptosporangiaceae</taxon>
        <taxon>Sphaerimonospora</taxon>
    </lineage>
</organism>